<dbReference type="CDD" id="cd22784">
    <property type="entry name" value="DPBB_MltA_YuiC-like"/>
    <property type="match status" value="1"/>
</dbReference>
<dbReference type="EMBL" id="FQUX01000002">
    <property type="protein sequence ID" value="SHF09140.1"/>
    <property type="molecule type" value="Genomic_DNA"/>
</dbReference>
<reference evidence="2" key="1">
    <citation type="submission" date="2016-11" db="EMBL/GenBank/DDBJ databases">
        <authorList>
            <person name="Varghese N."/>
            <person name="Submissions S."/>
        </authorList>
    </citation>
    <scope>NUCLEOTIDE SEQUENCE [LARGE SCALE GENOMIC DNA]</scope>
    <source>
        <strain evidence="2">DSM 17539</strain>
    </source>
</reference>
<dbReference type="AlphaFoldDB" id="A0A1M4YTP7"/>
<dbReference type="Proteomes" id="UP000184406">
    <property type="component" value="Unassembled WGS sequence"/>
</dbReference>
<sequence>MNNIVDTLYFRSRRLTLWLVLTAVLVSMASCKEKVVDDGYIWKKLRVTATAYNSFPSQTSKIHPGITAWGDSIKPGMKIIAVSKDLIPLGLDYNTQVKIKGDTSIYLVKDKMHSKWKNRIDIYMGEDKEKALQWGRKKITIHYRVKRDSTEMK</sequence>
<protein>
    <submittedName>
        <fullName evidence="1">3D (Asp-Asp-Asp) domain-containing protein</fullName>
    </submittedName>
</protein>
<evidence type="ECO:0000313" key="1">
    <source>
        <dbReference type="EMBL" id="SHF09140.1"/>
    </source>
</evidence>
<accession>A0A1M4YTP7</accession>
<keyword evidence="2" id="KW-1185">Reference proteome</keyword>
<organism evidence="1 2">
    <name type="scientific">Arenibacter palladensis</name>
    <dbReference type="NCBI Taxonomy" id="237373"/>
    <lineage>
        <taxon>Bacteria</taxon>
        <taxon>Pseudomonadati</taxon>
        <taxon>Bacteroidota</taxon>
        <taxon>Flavobacteriia</taxon>
        <taxon>Flavobacteriales</taxon>
        <taxon>Flavobacteriaceae</taxon>
        <taxon>Arenibacter</taxon>
    </lineage>
</organism>
<evidence type="ECO:0000313" key="2">
    <source>
        <dbReference type="Proteomes" id="UP000184406"/>
    </source>
</evidence>
<gene>
    <name evidence="1" type="ORF">SAMN03080594_102569</name>
</gene>
<proteinExistence type="predicted"/>
<name>A0A1M4YTP7_9FLAO</name>